<sequence length="378" mass="43462">MATNLMDSFDDELPVLPKLNTLRKLKSEFRIQERIDSDPFRALVRMTQHDPYDKIIHEIGIYKVFIHYWLPDQIKLYNEYAKRQKPSIFIDATGSVVSKTPRENKSTSGHLLLYCGVIKLKGESEGQVPVVQMISERHNASAIHYWLSEWRRLGATQPKEVVVDFSYALLNAVCRAFCGTLDTSEYLKKCMMVLNGKREFLPTCYLRIDVAHLLKAVGSWREIHPSTIRPRIRQFYLRGIGQLILTSHLNEAKEILLSLFVTALSETEGNLSDGRPTICEQMKNNLKKKIACGLQQSAVDSMAEIDIDFEKDVQDTFEDIYTTDTIKTWVQESLDEAKHLAIKDEGDRYNLMYLPKIASRIKVLCYTAIYNLSNTILD</sequence>
<protein>
    <recommendedName>
        <fullName evidence="3">Transposase</fullName>
    </recommendedName>
</protein>
<name>A0AAN7SJZ5_9COLE</name>
<proteinExistence type="predicted"/>
<accession>A0AAN7SJZ5</accession>
<evidence type="ECO:0008006" key="3">
    <source>
        <dbReference type="Google" id="ProtNLM"/>
    </source>
</evidence>
<dbReference type="EMBL" id="JARPUR010000001">
    <property type="protein sequence ID" value="KAK4885887.1"/>
    <property type="molecule type" value="Genomic_DNA"/>
</dbReference>
<keyword evidence="2" id="KW-1185">Reference proteome</keyword>
<reference evidence="2" key="1">
    <citation type="submission" date="2023-01" db="EMBL/GenBank/DDBJ databases">
        <title>Key to firefly adult light organ development and bioluminescence: homeobox transcription factors regulate luciferase expression and transportation to peroxisome.</title>
        <authorList>
            <person name="Fu X."/>
        </authorList>
    </citation>
    <scope>NUCLEOTIDE SEQUENCE [LARGE SCALE GENOMIC DNA]</scope>
</reference>
<comment type="caution">
    <text evidence="1">The sequence shown here is derived from an EMBL/GenBank/DDBJ whole genome shotgun (WGS) entry which is preliminary data.</text>
</comment>
<organism evidence="1 2">
    <name type="scientific">Aquatica leii</name>
    <dbReference type="NCBI Taxonomy" id="1421715"/>
    <lineage>
        <taxon>Eukaryota</taxon>
        <taxon>Metazoa</taxon>
        <taxon>Ecdysozoa</taxon>
        <taxon>Arthropoda</taxon>
        <taxon>Hexapoda</taxon>
        <taxon>Insecta</taxon>
        <taxon>Pterygota</taxon>
        <taxon>Neoptera</taxon>
        <taxon>Endopterygota</taxon>
        <taxon>Coleoptera</taxon>
        <taxon>Polyphaga</taxon>
        <taxon>Elateriformia</taxon>
        <taxon>Elateroidea</taxon>
        <taxon>Lampyridae</taxon>
        <taxon>Luciolinae</taxon>
        <taxon>Aquatica</taxon>
    </lineage>
</organism>
<evidence type="ECO:0000313" key="2">
    <source>
        <dbReference type="Proteomes" id="UP001353858"/>
    </source>
</evidence>
<evidence type="ECO:0000313" key="1">
    <source>
        <dbReference type="EMBL" id="KAK4885887.1"/>
    </source>
</evidence>
<gene>
    <name evidence="1" type="ORF">RN001_002158</name>
</gene>
<dbReference type="AlphaFoldDB" id="A0AAN7SJZ5"/>
<dbReference type="Proteomes" id="UP001353858">
    <property type="component" value="Unassembled WGS sequence"/>
</dbReference>